<dbReference type="Gene3D" id="3.40.50.300">
    <property type="entry name" value="P-loop containing nucleotide triphosphate hydrolases"/>
    <property type="match status" value="1"/>
</dbReference>
<proteinExistence type="predicted"/>
<dbReference type="EMBL" id="QFBC01000002">
    <property type="protein sequence ID" value="PWE57143.1"/>
    <property type="molecule type" value="Genomic_DNA"/>
</dbReference>
<sequence>MQTARVELPPKLIPVFSGEADVRGAYGGRGSGKTRSFAKMTAVRAYIWEMAGREGIILCGRQFMNSLEDSSLEEVKAAIRSEPWLEPHFDIGEKYIRTASGRISYSFSGLDRNVDSIKSKSRILLCWVDEAEPVTDAAWTKLIPTLREDDSELWVTWNPESRKSATHKRFRLGTDPRYKVVEINYQDNPRFPAVLERQRQRDFIERPHQYAHIWDGDFVTVIEGAYFAEALNKAKFDGRIGRVPPDPLMTYRAFVDIGGTGRLADNFVMWIAQFVGKEIRVLDHYEAQGQDAATHVHWLRSRGYTPDRCQIWLPHDGEKQDSVFDASYQGYFRKADYRVTVIPNQGKGAAKKRIEAARQHFPAIWFHEATTQGGRDALGWYHEKKDDHRDIGLGPEHDWSSHSADAFGLMCVAYTPPKPKTDDWKFKAIKVA</sequence>
<evidence type="ECO:0000259" key="1">
    <source>
        <dbReference type="Pfam" id="PF04466"/>
    </source>
</evidence>
<dbReference type="Gene3D" id="3.30.420.280">
    <property type="match status" value="1"/>
</dbReference>
<dbReference type="PANTHER" id="PTHR39184:SF1">
    <property type="entry name" value="PBSX PHAGE TERMINASE LARGE SUBUNIT"/>
    <property type="match status" value="1"/>
</dbReference>
<reference evidence="2 3" key="1">
    <citation type="submission" date="2018-05" db="EMBL/GenBank/DDBJ databases">
        <title>The draft genome of strain NS-104.</title>
        <authorList>
            <person name="Hang P."/>
            <person name="Jiang J."/>
        </authorList>
    </citation>
    <scope>NUCLEOTIDE SEQUENCE [LARGE SCALE GENOMIC DNA]</scope>
    <source>
        <strain evidence="2 3">NS-104</strain>
    </source>
</reference>
<comment type="caution">
    <text evidence="2">The sequence shown here is derived from an EMBL/GenBank/DDBJ whole genome shotgun (WGS) entry which is preliminary data.</text>
</comment>
<keyword evidence="3" id="KW-1185">Reference proteome</keyword>
<dbReference type="AlphaFoldDB" id="A0A2U2DUY9"/>
<dbReference type="Proteomes" id="UP000245252">
    <property type="component" value="Unassembled WGS sequence"/>
</dbReference>
<accession>A0A2U2DUY9</accession>
<protein>
    <submittedName>
        <fullName evidence="2">PBSX family phage terminase large subunit</fullName>
    </submittedName>
</protein>
<dbReference type="InterPro" id="IPR027417">
    <property type="entry name" value="P-loop_NTPase"/>
</dbReference>
<dbReference type="InterPro" id="IPR035412">
    <property type="entry name" value="Terminase_L_N"/>
</dbReference>
<organism evidence="2 3">
    <name type="scientific">Metarhizobium album</name>
    <dbReference type="NCBI Taxonomy" id="2182425"/>
    <lineage>
        <taxon>Bacteria</taxon>
        <taxon>Pseudomonadati</taxon>
        <taxon>Pseudomonadota</taxon>
        <taxon>Alphaproteobacteria</taxon>
        <taxon>Hyphomicrobiales</taxon>
        <taxon>Rhizobiaceae</taxon>
        <taxon>Metarhizobium</taxon>
    </lineage>
</organism>
<name>A0A2U2DUY9_9HYPH</name>
<dbReference type="Pfam" id="PF04466">
    <property type="entry name" value="Terminase_3"/>
    <property type="match status" value="1"/>
</dbReference>
<dbReference type="RefSeq" id="WP_109457246.1">
    <property type="nucleotide sequence ID" value="NZ_QFBC01000002.1"/>
</dbReference>
<gene>
    <name evidence="2" type="ORF">DEM27_05745</name>
</gene>
<dbReference type="PANTHER" id="PTHR39184">
    <property type="match status" value="1"/>
</dbReference>
<evidence type="ECO:0000313" key="2">
    <source>
        <dbReference type="EMBL" id="PWE57143.1"/>
    </source>
</evidence>
<evidence type="ECO:0000313" key="3">
    <source>
        <dbReference type="Proteomes" id="UP000245252"/>
    </source>
</evidence>
<dbReference type="InterPro" id="IPR052380">
    <property type="entry name" value="Viral_DNA_packaging_terminase"/>
</dbReference>
<feature type="domain" description="Phage terminase large subunit N-terminal" evidence="1">
    <location>
        <begin position="25"/>
        <end position="216"/>
    </location>
</feature>
<dbReference type="OrthoDB" id="479677at2"/>